<sequence length="84" mass="9108">MHRCRADGPGEDGLHTSDLPDYWIESGSWYCLVNATSHGHSFCMSWQIMCSICNGRGAVVRTEASGRSRKAGNLGKCETNLGAC</sequence>
<reference evidence="1" key="1">
    <citation type="journal article" date="2023" name="G3 (Bethesda)">
        <title>Whole genome assemblies of Zophobas morio and Tenebrio molitor.</title>
        <authorList>
            <person name="Kaur S."/>
            <person name="Stinson S.A."/>
            <person name="diCenzo G.C."/>
        </authorList>
    </citation>
    <scope>NUCLEOTIDE SEQUENCE</scope>
    <source>
        <strain evidence="1">QUZm001</strain>
    </source>
</reference>
<proteinExistence type="predicted"/>
<dbReference type="EMBL" id="JALNTZ010000007">
    <property type="protein sequence ID" value="KAJ3647111.1"/>
    <property type="molecule type" value="Genomic_DNA"/>
</dbReference>
<organism evidence="1 2">
    <name type="scientific">Zophobas morio</name>
    <dbReference type="NCBI Taxonomy" id="2755281"/>
    <lineage>
        <taxon>Eukaryota</taxon>
        <taxon>Metazoa</taxon>
        <taxon>Ecdysozoa</taxon>
        <taxon>Arthropoda</taxon>
        <taxon>Hexapoda</taxon>
        <taxon>Insecta</taxon>
        <taxon>Pterygota</taxon>
        <taxon>Neoptera</taxon>
        <taxon>Endopterygota</taxon>
        <taxon>Coleoptera</taxon>
        <taxon>Polyphaga</taxon>
        <taxon>Cucujiformia</taxon>
        <taxon>Tenebrionidae</taxon>
        <taxon>Zophobas</taxon>
    </lineage>
</organism>
<dbReference type="Proteomes" id="UP001168821">
    <property type="component" value="Unassembled WGS sequence"/>
</dbReference>
<accession>A0AA38I2W7</accession>
<name>A0AA38I2W7_9CUCU</name>
<protein>
    <submittedName>
        <fullName evidence="1">Uncharacterized protein</fullName>
    </submittedName>
</protein>
<comment type="caution">
    <text evidence="1">The sequence shown here is derived from an EMBL/GenBank/DDBJ whole genome shotgun (WGS) entry which is preliminary data.</text>
</comment>
<evidence type="ECO:0000313" key="2">
    <source>
        <dbReference type="Proteomes" id="UP001168821"/>
    </source>
</evidence>
<keyword evidence="2" id="KW-1185">Reference proteome</keyword>
<gene>
    <name evidence="1" type="ORF">Zmor_024648</name>
</gene>
<evidence type="ECO:0000313" key="1">
    <source>
        <dbReference type="EMBL" id="KAJ3647111.1"/>
    </source>
</evidence>
<dbReference type="AlphaFoldDB" id="A0AA38I2W7"/>